<dbReference type="Gene3D" id="3.40.30.10">
    <property type="entry name" value="Glutaredoxin"/>
    <property type="match status" value="1"/>
</dbReference>
<keyword evidence="2" id="KW-0479">Metal-binding</keyword>
<feature type="binding site" evidence="2">
    <location>
        <position position="88"/>
    </location>
    <ligand>
        <name>Cu cation</name>
        <dbReference type="ChEBI" id="CHEBI:23378"/>
    </ligand>
</feature>
<dbReference type="CDD" id="cd02968">
    <property type="entry name" value="SCO"/>
    <property type="match status" value="1"/>
</dbReference>
<dbReference type="Proteomes" id="UP000441523">
    <property type="component" value="Unassembled WGS sequence"/>
</dbReference>
<dbReference type="SUPFAM" id="SSF52833">
    <property type="entry name" value="Thioredoxin-like"/>
    <property type="match status" value="1"/>
</dbReference>
<evidence type="ECO:0000313" key="6">
    <source>
        <dbReference type="Proteomes" id="UP000441523"/>
    </source>
</evidence>
<keyword evidence="6" id="KW-1185">Reference proteome</keyword>
<dbReference type="InterPro" id="IPR036249">
    <property type="entry name" value="Thioredoxin-like_sf"/>
</dbReference>
<keyword evidence="3" id="KW-1015">Disulfide bond</keyword>
<dbReference type="InterPro" id="IPR003782">
    <property type="entry name" value="SCO1/SenC"/>
</dbReference>
<feature type="binding site" evidence="2">
    <location>
        <position position="178"/>
    </location>
    <ligand>
        <name>Cu cation</name>
        <dbReference type="ChEBI" id="CHEBI:23378"/>
    </ligand>
</feature>
<evidence type="ECO:0000256" key="3">
    <source>
        <dbReference type="PIRSR" id="PIRSR603782-2"/>
    </source>
</evidence>
<feature type="binding site" evidence="2">
    <location>
        <position position="84"/>
    </location>
    <ligand>
        <name>Cu cation</name>
        <dbReference type="ChEBI" id="CHEBI:23378"/>
    </ligand>
</feature>
<reference evidence="5 6" key="1">
    <citation type="submission" date="2019-09" db="EMBL/GenBank/DDBJ databases">
        <title>YIM 132548 draft genome.</title>
        <authorList>
            <person name="Jiang L."/>
        </authorList>
    </citation>
    <scope>NUCLEOTIDE SEQUENCE [LARGE SCALE GENOMIC DNA]</scope>
    <source>
        <strain evidence="5 6">YIM 132548</strain>
    </source>
</reference>
<comment type="caution">
    <text evidence="5">The sequence shown here is derived from an EMBL/GenBank/DDBJ whole genome shotgun (WGS) entry which is preliminary data.</text>
</comment>
<sequence length="228" mass="24841">MRSTTLLTFSAALMLCRAAVAHERHLPRDDGAGFPVPPPGSYRLPPIKPAAGGAVTDEAGRRQDLLLDALRGKVSILALIYTRCTDLCPLSNAGMARLQDLAAKDPVLSRRMRLVTLSFDPEHDTPEVMRDFAAAWRSAEPAAPAWTFLTPHDREALGPILAAYGQRVYAKPDGALSHVFRAFLIDPAGLVRNIYSLDFFEPALVLSDVRTLLLEEPAFKGSASRRAP</sequence>
<feature type="signal peptide" evidence="4">
    <location>
        <begin position="1"/>
        <end position="21"/>
    </location>
</feature>
<proteinExistence type="inferred from homology"/>
<feature type="disulfide bond" description="Redox-active" evidence="3">
    <location>
        <begin position="84"/>
        <end position="88"/>
    </location>
</feature>
<dbReference type="GO" id="GO:0046872">
    <property type="term" value="F:metal ion binding"/>
    <property type="evidence" value="ECO:0007669"/>
    <property type="project" value="UniProtKB-KW"/>
</dbReference>
<evidence type="ECO:0000256" key="4">
    <source>
        <dbReference type="SAM" id="SignalP"/>
    </source>
</evidence>
<evidence type="ECO:0000256" key="1">
    <source>
        <dbReference type="ARBA" id="ARBA00010996"/>
    </source>
</evidence>
<comment type="similarity">
    <text evidence="1">Belongs to the SCO1/2 family.</text>
</comment>
<dbReference type="PANTHER" id="PTHR12151:SF25">
    <property type="entry name" value="LINALOOL DEHYDRATASE_ISOMERASE DOMAIN-CONTAINING PROTEIN"/>
    <property type="match status" value="1"/>
</dbReference>
<protein>
    <submittedName>
        <fullName evidence="5">SCO family protein</fullName>
    </submittedName>
</protein>
<dbReference type="RefSeq" id="WP_150964167.1">
    <property type="nucleotide sequence ID" value="NZ_VZZJ01000010.1"/>
</dbReference>
<accession>A0A6N6MRV9</accession>
<gene>
    <name evidence="5" type="ORF">F6X51_13415</name>
</gene>
<organism evidence="5 6">
    <name type="scientific">Methylobacterium planeticum</name>
    <dbReference type="NCBI Taxonomy" id="2615211"/>
    <lineage>
        <taxon>Bacteria</taxon>
        <taxon>Pseudomonadati</taxon>
        <taxon>Pseudomonadota</taxon>
        <taxon>Alphaproteobacteria</taxon>
        <taxon>Hyphomicrobiales</taxon>
        <taxon>Methylobacteriaceae</taxon>
        <taxon>Methylobacterium</taxon>
    </lineage>
</organism>
<evidence type="ECO:0000256" key="2">
    <source>
        <dbReference type="PIRSR" id="PIRSR603782-1"/>
    </source>
</evidence>
<dbReference type="EMBL" id="VZZJ01000010">
    <property type="protein sequence ID" value="KAB1072977.1"/>
    <property type="molecule type" value="Genomic_DNA"/>
</dbReference>
<evidence type="ECO:0000313" key="5">
    <source>
        <dbReference type="EMBL" id="KAB1072977.1"/>
    </source>
</evidence>
<feature type="chain" id="PRO_5026822978" evidence="4">
    <location>
        <begin position="22"/>
        <end position="228"/>
    </location>
</feature>
<keyword evidence="4" id="KW-0732">Signal</keyword>
<keyword evidence="2" id="KW-0186">Copper</keyword>
<dbReference type="PANTHER" id="PTHR12151">
    <property type="entry name" value="ELECTRON TRANSPORT PROTIN SCO1/SENC FAMILY MEMBER"/>
    <property type="match status" value="1"/>
</dbReference>
<dbReference type="Pfam" id="PF02630">
    <property type="entry name" value="SCO1-SenC"/>
    <property type="match status" value="1"/>
</dbReference>
<name>A0A6N6MRV9_9HYPH</name>
<dbReference type="AlphaFoldDB" id="A0A6N6MRV9"/>